<dbReference type="InterPro" id="IPR041698">
    <property type="entry name" value="Methyltransf_25"/>
</dbReference>
<dbReference type="EMBL" id="BOOY01000002">
    <property type="protein sequence ID" value="GIJ00935.1"/>
    <property type="molecule type" value="Genomic_DNA"/>
</dbReference>
<proteinExistence type="predicted"/>
<dbReference type="Pfam" id="PF13649">
    <property type="entry name" value="Methyltransf_25"/>
    <property type="match status" value="1"/>
</dbReference>
<evidence type="ECO:0000259" key="1">
    <source>
        <dbReference type="Pfam" id="PF13649"/>
    </source>
</evidence>
<evidence type="ECO:0000313" key="3">
    <source>
        <dbReference type="Proteomes" id="UP000652013"/>
    </source>
</evidence>
<evidence type="ECO:0000313" key="2">
    <source>
        <dbReference type="EMBL" id="GIJ00935.1"/>
    </source>
</evidence>
<keyword evidence="3" id="KW-1185">Reference proteome</keyword>
<sequence>MSRSLLELAAEGHRLLHPLSDAKLLDLGAIVGVGRDSCVLELACGKGEVLCRWAQAYGARGVGVEHSELFVAAARSRAAELGVADRVRIGHGEPAGYHPEPGGYHVAACLATTAVAGGVTGAIELLRPAVRSTGVLLIGEPFWTGDRPEDSPYQSLDGLLDAFDLAGADLVEMVAADADSWDRYVAGQWWTLRTWLDAHAGDKRAPDARVLLDESRRRYLAHERGRLGWAVFVLRPER</sequence>
<gene>
    <name evidence="2" type="ORF">Sya03_02870</name>
</gene>
<dbReference type="Gene3D" id="3.40.50.150">
    <property type="entry name" value="Vaccinia Virus protein VP39"/>
    <property type="match status" value="1"/>
</dbReference>
<dbReference type="CDD" id="cd02440">
    <property type="entry name" value="AdoMet_MTases"/>
    <property type="match status" value="1"/>
</dbReference>
<name>A0A8J3Y3I1_9ACTN</name>
<dbReference type="RefSeq" id="WP_203936279.1">
    <property type="nucleotide sequence ID" value="NZ_BAAAGJ010000005.1"/>
</dbReference>
<dbReference type="InterPro" id="IPR029063">
    <property type="entry name" value="SAM-dependent_MTases_sf"/>
</dbReference>
<organism evidence="2 3">
    <name type="scientific">Spirilliplanes yamanashiensis</name>
    <dbReference type="NCBI Taxonomy" id="42233"/>
    <lineage>
        <taxon>Bacteria</taxon>
        <taxon>Bacillati</taxon>
        <taxon>Actinomycetota</taxon>
        <taxon>Actinomycetes</taxon>
        <taxon>Micromonosporales</taxon>
        <taxon>Micromonosporaceae</taxon>
        <taxon>Spirilliplanes</taxon>
    </lineage>
</organism>
<accession>A0A8J3Y3I1</accession>
<dbReference type="Proteomes" id="UP000652013">
    <property type="component" value="Unassembled WGS sequence"/>
</dbReference>
<comment type="caution">
    <text evidence="2">The sequence shown here is derived from an EMBL/GenBank/DDBJ whole genome shotgun (WGS) entry which is preliminary data.</text>
</comment>
<reference evidence="2" key="1">
    <citation type="submission" date="2021-01" db="EMBL/GenBank/DDBJ databases">
        <title>Whole genome shotgun sequence of Spirilliplanes yamanashiensis NBRC 15828.</title>
        <authorList>
            <person name="Komaki H."/>
            <person name="Tamura T."/>
        </authorList>
    </citation>
    <scope>NUCLEOTIDE SEQUENCE</scope>
    <source>
        <strain evidence="2">NBRC 15828</strain>
    </source>
</reference>
<protein>
    <recommendedName>
        <fullName evidence="1">Methyltransferase domain-containing protein</fullName>
    </recommendedName>
</protein>
<dbReference type="AlphaFoldDB" id="A0A8J3Y3I1"/>
<dbReference type="SUPFAM" id="SSF53335">
    <property type="entry name" value="S-adenosyl-L-methionine-dependent methyltransferases"/>
    <property type="match status" value="1"/>
</dbReference>
<feature type="domain" description="Methyltransferase" evidence="1">
    <location>
        <begin position="39"/>
        <end position="110"/>
    </location>
</feature>